<evidence type="ECO:0000313" key="2">
    <source>
        <dbReference type="Proteomes" id="UP000193623"/>
    </source>
</evidence>
<sequence>MTVNFRHHLRVSTASDHQAVDDIMSNMDVMTHAGFVSFLTVHRMCFDAMSKASPAGHTAKSVLDDLISRIDADLKVLGAPIPSQDPQPLGTLDPLAIDYVVEGSRLGSKVLRRRWEGTSDPVVKSANAYFSHIPPTSRWQQVCSALAEIETAGPRADRIGADTRKLFGIFRHAADQATRQLKVAQ</sequence>
<dbReference type="InterPro" id="IPR016084">
    <property type="entry name" value="Haem_Oase-like_multi-hlx"/>
</dbReference>
<dbReference type="Proteomes" id="UP000193623">
    <property type="component" value="Unassembled WGS sequence"/>
</dbReference>
<dbReference type="RefSeq" id="WP_159453133.1">
    <property type="nucleotide sequence ID" value="NZ_FWFT01000003.1"/>
</dbReference>
<dbReference type="AlphaFoldDB" id="A0A1Y5SSD0"/>
<dbReference type="Gene3D" id="1.20.910.10">
    <property type="entry name" value="Heme oxygenase-like"/>
    <property type="match status" value="1"/>
</dbReference>
<evidence type="ECO:0008006" key="3">
    <source>
        <dbReference type="Google" id="ProtNLM"/>
    </source>
</evidence>
<dbReference type="SUPFAM" id="SSF48613">
    <property type="entry name" value="Heme oxygenase-like"/>
    <property type="match status" value="1"/>
</dbReference>
<reference evidence="1 2" key="1">
    <citation type="submission" date="2017-03" db="EMBL/GenBank/DDBJ databases">
        <authorList>
            <person name="Afonso C.L."/>
            <person name="Miller P.J."/>
            <person name="Scott M.A."/>
            <person name="Spackman E."/>
            <person name="Goraichik I."/>
            <person name="Dimitrov K.M."/>
            <person name="Suarez D.L."/>
            <person name="Swayne D.E."/>
        </authorList>
    </citation>
    <scope>NUCLEOTIDE SEQUENCE [LARGE SCALE GENOMIC DNA]</scope>
    <source>
        <strain evidence="1 2">CECT 8397</strain>
    </source>
</reference>
<dbReference type="EMBL" id="FWFT01000003">
    <property type="protein sequence ID" value="SLN44160.1"/>
    <property type="molecule type" value="Genomic_DNA"/>
</dbReference>
<gene>
    <name evidence="1" type="ORF">PSJ8397_02282</name>
</gene>
<keyword evidence="2" id="KW-1185">Reference proteome</keyword>
<dbReference type="OrthoDB" id="7629404at2"/>
<dbReference type="CDD" id="cd19166">
    <property type="entry name" value="HemeO-bac"/>
    <property type="match status" value="1"/>
</dbReference>
<evidence type="ECO:0000313" key="1">
    <source>
        <dbReference type="EMBL" id="SLN44160.1"/>
    </source>
</evidence>
<name>A0A1Y5SSD0_9RHOB</name>
<protein>
    <recommendedName>
        <fullName evidence="3">Heme oxygenase</fullName>
    </recommendedName>
</protein>
<proteinExistence type="predicted"/>
<organism evidence="1 2">
    <name type="scientific">Pseudooctadecabacter jejudonensis</name>
    <dbReference type="NCBI Taxonomy" id="1391910"/>
    <lineage>
        <taxon>Bacteria</taxon>
        <taxon>Pseudomonadati</taxon>
        <taxon>Pseudomonadota</taxon>
        <taxon>Alphaproteobacteria</taxon>
        <taxon>Rhodobacterales</taxon>
        <taxon>Paracoccaceae</taxon>
        <taxon>Pseudooctadecabacter</taxon>
    </lineage>
</organism>
<accession>A0A1Y5SSD0</accession>